<dbReference type="InterPro" id="IPR005160">
    <property type="entry name" value="Ku_C"/>
</dbReference>
<dbReference type="GO" id="GO:0042162">
    <property type="term" value="F:telomeric DNA binding"/>
    <property type="evidence" value="ECO:0007669"/>
    <property type="project" value="TreeGrafter"/>
</dbReference>
<dbReference type="GO" id="GO:0000723">
    <property type="term" value="P:telomere maintenance"/>
    <property type="evidence" value="ECO:0007669"/>
    <property type="project" value="TreeGrafter"/>
</dbReference>
<dbReference type="PANTHER" id="PTHR12604:SF2">
    <property type="entry name" value="X-RAY REPAIR CROSS-COMPLEMENTING PROTEIN 6"/>
    <property type="match status" value="1"/>
</dbReference>
<proteinExistence type="predicted"/>
<accession>A0A2N9I3L5</accession>
<dbReference type="SUPFAM" id="SSF100939">
    <property type="entry name" value="SPOC domain-like"/>
    <property type="match status" value="1"/>
</dbReference>
<dbReference type="EMBL" id="OIVN01004735">
    <property type="protein sequence ID" value="SPD18988.1"/>
    <property type="molecule type" value="Genomic_DNA"/>
</dbReference>
<reference evidence="2" key="1">
    <citation type="submission" date="2018-02" db="EMBL/GenBank/DDBJ databases">
        <authorList>
            <person name="Cohen D.B."/>
            <person name="Kent A.D."/>
        </authorList>
    </citation>
    <scope>NUCLEOTIDE SEQUENCE</scope>
</reference>
<dbReference type="GO" id="GO:0043564">
    <property type="term" value="C:Ku70:Ku80 complex"/>
    <property type="evidence" value="ECO:0007669"/>
    <property type="project" value="TreeGrafter"/>
</dbReference>
<dbReference type="FunFam" id="1.10.1600.10:FF:000003">
    <property type="entry name" value="ATP-dependent DNA helicase 2 subunit KU70"/>
    <property type="match status" value="1"/>
</dbReference>
<evidence type="ECO:0000313" key="2">
    <source>
        <dbReference type="EMBL" id="SPD18988.1"/>
    </source>
</evidence>
<name>A0A2N9I3L5_FAGSY</name>
<dbReference type="AlphaFoldDB" id="A0A2N9I3L5"/>
<dbReference type="GO" id="GO:0003678">
    <property type="term" value="F:DNA helicase activity"/>
    <property type="evidence" value="ECO:0007669"/>
    <property type="project" value="InterPro"/>
</dbReference>
<dbReference type="GO" id="GO:0003690">
    <property type="term" value="F:double-stranded DNA binding"/>
    <property type="evidence" value="ECO:0007669"/>
    <property type="project" value="TreeGrafter"/>
</dbReference>
<dbReference type="Pfam" id="PF03730">
    <property type="entry name" value="Ku_C"/>
    <property type="match status" value="1"/>
</dbReference>
<organism evidence="2">
    <name type="scientific">Fagus sylvatica</name>
    <name type="common">Beechnut</name>
    <dbReference type="NCBI Taxonomy" id="28930"/>
    <lineage>
        <taxon>Eukaryota</taxon>
        <taxon>Viridiplantae</taxon>
        <taxon>Streptophyta</taxon>
        <taxon>Embryophyta</taxon>
        <taxon>Tracheophyta</taxon>
        <taxon>Spermatophyta</taxon>
        <taxon>Magnoliopsida</taxon>
        <taxon>eudicotyledons</taxon>
        <taxon>Gunneridae</taxon>
        <taxon>Pentapetalae</taxon>
        <taxon>rosids</taxon>
        <taxon>fabids</taxon>
        <taxon>Fagales</taxon>
        <taxon>Fagaceae</taxon>
        <taxon>Fagus</taxon>
    </lineage>
</organism>
<evidence type="ECO:0000259" key="1">
    <source>
        <dbReference type="Pfam" id="PF03730"/>
    </source>
</evidence>
<dbReference type="InterPro" id="IPR016194">
    <property type="entry name" value="SPOC-like_C_dom_sf"/>
</dbReference>
<protein>
    <recommendedName>
        <fullName evidence="1">Ku70/Ku80 C-terminal arm domain-containing protein</fullName>
    </recommendedName>
</protein>
<dbReference type="GO" id="GO:0006303">
    <property type="term" value="P:double-strand break repair via nonhomologous end joining"/>
    <property type="evidence" value="ECO:0007669"/>
    <property type="project" value="InterPro"/>
</dbReference>
<dbReference type="PANTHER" id="PTHR12604">
    <property type="entry name" value="KU AUTOANTIGEN DNA HELICASE"/>
    <property type="match status" value="1"/>
</dbReference>
<gene>
    <name evidence="2" type="ORF">FSB_LOCUS46870</name>
</gene>
<dbReference type="Gene3D" id="1.10.1600.10">
    <property type="match status" value="1"/>
</dbReference>
<sequence length="303" mass="33845">MLVLNQSSPVSRFGTRRVFFIISAWPSSASKFPPISSLSLTNLLENSQNEIISHGGQVEPPGMHMIYLPYSEDIRHVEELYSDSNGATPKATDDQIKKATALMKRIDLKDFSVCQFSNPALQRHYAVLQALALEEPDIPETKDETLPDEEGMARPGVVSAVEEFKLSVYGDNYDEENELVRNGKASEASKKRKAIADNAVKECANYNWADLADNGQVKLEVSLLSYFIPSDANQRETFELFYFDKVKLSRPFSVEGFDSGGVEILLDSTQPSCYWKEGGFGQQDINTHGKVSDLRLTENILCK</sequence>
<feature type="domain" description="Ku70/Ku80 C-terminal arm" evidence="1">
    <location>
        <begin position="110"/>
        <end position="191"/>
    </location>
</feature>